<reference evidence="8 9" key="1">
    <citation type="journal article" date="2019" name="Nat. Med.">
        <title>A library of human gut bacterial isolates paired with longitudinal multiomics data enables mechanistic microbiome research.</title>
        <authorList>
            <person name="Poyet M."/>
            <person name="Groussin M."/>
            <person name="Gibbons S.M."/>
            <person name="Avila-Pacheco J."/>
            <person name="Jiang X."/>
            <person name="Kearney S.M."/>
            <person name="Perrotta A.R."/>
            <person name="Berdy B."/>
            <person name="Zhao S."/>
            <person name="Lieberman T.D."/>
            <person name="Swanson P.K."/>
            <person name="Smith M."/>
            <person name="Roesemann S."/>
            <person name="Alexander J.E."/>
            <person name="Rich S.A."/>
            <person name="Livny J."/>
            <person name="Vlamakis H."/>
            <person name="Clish C."/>
            <person name="Bullock K."/>
            <person name="Deik A."/>
            <person name="Scott J."/>
            <person name="Pierce K.A."/>
            <person name="Xavier R.J."/>
            <person name="Alm E.J."/>
        </authorList>
    </citation>
    <scope>NUCLEOTIDE SEQUENCE [LARGE SCALE GENOMIC DNA]</scope>
    <source>
        <strain evidence="8 9">BIOML-A3</strain>
    </source>
</reference>
<dbReference type="AlphaFoldDB" id="A0A844E1W4"/>
<dbReference type="InterPro" id="IPR022398">
    <property type="entry name" value="Peptidase_S8_His-AS"/>
</dbReference>
<dbReference type="SUPFAM" id="SSF52743">
    <property type="entry name" value="Subtilisin-like"/>
    <property type="match status" value="1"/>
</dbReference>
<evidence type="ECO:0000256" key="2">
    <source>
        <dbReference type="ARBA" id="ARBA00022670"/>
    </source>
</evidence>
<dbReference type="PROSITE" id="PS00137">
    <property type="entry name" value="SUBTILASE_HIS"/>
    <property type="match status" value="1"/>
</dbReference>
<dbReference type="GeneID" id="42787356"/>
<evidence type="ECO:0000313" key="8">
    <source>
        <dbReference type="EMBL" id="MSD15614.1"/>
    </source>
</evidence>
<dbReference type="PANTHER" id="PTHR43806:SF65">
    <property type="entry name" value="SERINE PROTEASE APRX"/>
    <property type="match status" value="1"/>
</dbReference>
<proteinExistence type="inferred from homology"/>
<sequence length="296" mass="32355">MEKILAYIHASAAYRQGIFGQGILVAVLDTGIYPHSDLQGRIRGFRDYIRQRQQPYDDNGHGTHISGIIGAGGKGAVHGVAPGCYLQGYKVLDKNGNGKILDICQAVEDIMKYNQNHAQKIRVINISVGMRERVRPELQQRLLRSVEQAWDQGIVVLAAAGNNGPGENTVTSPGVSKKIITVGSLDTINERKREPSLYSGRGPTESCVVKPEILMPGTDIISCGTRPGTYIRKSGTSMAVPVVSGMIALLLCKYPAMMPNEVKLQLYRSADHSGIDESFKCWGTVDLQRLLSVYQM</sequence>
<dbReference type="PANTHER" id="PTHR43806">
    <property type="entry name" value="PEPTIDASE S8"/>
    <property type="match status" value="1"/>
</dbReference>
<name>A0A844E1W4_EUBRA</name>
<dbReference type="GO" id="GO:0006508">
    <property type="term" value="P:proteolysis"/>
    <property type="evidence" value="ECO:0007669"/>
    <property type="project" value="UniProtKB-KW"/>
</dbReference>
<comment type="similarity">
    <text evidence="1 5 6">Belongs to the peptidase S8 family.</text>
</comment>
<comment type="caution">
    <text evidence="8">The sequence shown here is derived from an EMBL/GenBank/DDBJ whole genome shotgun (WGS) entry which is preliminary data.</text>
</comment>
<keyword evidence="3 5" id="KW-0378">Hydrolase</keyword>
<dbReference type="RefSeq" id="WP_044964259.1">
    <property type="nucleotide sequence ID" value="NZ_CABKSU010000091.1"/>
</dbReference>
<dbReference type="InterPro" id="IPR023827">
    <property type="entry name" value="Peptidase_S8_Asp-AS"/>
</dbReference>
<dbReference type="Gene3D" id="3.40.50.200">
    <property type="entry name" value="Peptidase S8/S53 domain"/>
    <property type="match status" value="1"/>
</dbReference>
<evidence type="ECO:0000256" key="5">
    <source>
        <dbReference type="PROSITE-ProRule" id="PRU01240"/>
    </source>
</evidence>
<dbReference type="GO" id="GO:0004252">
    <property type="term" value="F:serine-type endopeptidase activity"/>
    <property type="evidence" value="ECO:0007669"/>
    <property type="project" value="UniProtKB-UniRule"/>
</dbReference>
<evidence type="ECO:0000256" key="6">
    <source>
        <dbReference type="RuleBase" id="RU003355"/>
    </source>
</evidence>
<dbReference type="InterPro" id="IPR023828">
    <property type="entry name" value="Peptidase_S8_Ser-AS"/>
</dbReference>
<evidence type="ECO:0000256" key="3">
    <source>
        <dbReference type="ARBA" id="ARBA00022801"/>
    </source>
</evidence>
<evidence type="ECO:0000259" key="7">
    <source>
        <dbReference type="Pfam" id="PF00082"/>
    </source>
</evidence>
<dbReference type="CDD" id="cd07487">
    <property type="entry name" value="Peptidases_S8_1"/>
    <property type="match status" value="1"/>
</dbReference>
<accession>A0A844E1W4</accession>
<protein>
    <submittedName>
        <fullName evidence="8">S8 family serine peptidase</fullName>
    </submittedName>
</protein>
<dbReference type="Pfam" id="PF00082">
    <property type="entry name" value="Peptidase_S8"/>
    <property type="match status" value="1"/>
</dbReference>
<dbReference type="Proteomes" id="UP000431304">
    <property type="component" value="Unassembled WGS sequence"/>
</dbReference>
<dbReference type="InterPro" id="IPR050131">
    <property type="entry name" value="Peptidase_S8_subtilisin-like"/>
</dbReference>
<dbReference type="PROSITE" id="PS00136">
    <property type="entry name" value="SUBTILASE_ASP"/>
    <property type="match status" value="1"/>
</dbReference>
<dbReference type="InterPro" id="IPR000209">
    <property type="entry name" value="Peptidase_S8/S53_dom"/>
</dbReference>
<feature type="domain" description="Peptidase S8/S53" evidence="7">
    <location>
        <begin position="20"/>
        <end position="274"/>
    </location>
</feature>
<organism evidence="8 9">
    <name type="scientific">Eubacterium ramulus</name>
    <dbReference type="NCBI Taxonomy" id="39490"/>
    <lineage>
        <taxon>Bacteria</taxon>
        <taxon>Bacillati</taxon>
        <taxon>Bacillota</taxon>
        <taxon>Clostridia</taxon>
        <taxon>Eubacteriales</taxon>
        <taxon>Eubacteriaceae</taxon>
        <taxon>Eubacterium</taxon>
    </lineage>
</organism>
<dbReference type="InterPro" id="IPR015500">
    <property type="entry name" value="Peptidase_S8_subtilisin-rel"/>
</dbReference>
<dbReference type="InterPro" id="IPR036852">
    <property type="entry name" value="Peptidase_S8/S53_dom_sf"/>
</dbReference>
<dbReference type="EMBL" id="WKRA01000007">
    <property type="protein sequence ID" value="MSD15614.1"/>
    <property type="molecule type" value="Genomic_DNA"/>
</dbReference>
<keyword evidence="4 5" id="KW-0720">Serine protease</keyword>
<dbReference type="PROSITE" id="PS51892">
    <property type="entry name" value="SUBTILASE"/>
    <property type="match status" value="1"/>
</dbReference>
<evidence type="ECO:0000256" key="1">
    <source>
        <dbReference type="ARBA" id="ARBA00011073"/>
    </source>
</evidence>
<evidence type="ECO:0000313" key="9">
    <source>
        <dbReference type="Proteomes" id="UP000431304"/>
    </source>
</evidence>
<feature type="active site" description="Charge relay system" evidence="5">
    <location>
        <position position="29"/>
    </location>
</feature>
<dbReference type="PRINTS" id="PR00723">
    <property type="entry name" value="SUBTILISIN"/>
</dbReference>
<feature type="active site" description="Charge relay system" evidence="5">
    <location>
        <position position="237"/>
    </location>
</feature>
<gene>
    <name evidence="8" type="ORF">GKE72_05920</name>
</gene>
<dbReference type="PROSITE" id="PS00138">
    <property type="entry name" value="SUBTILASE_SER"/>
    <property type="match status" value="1"/>
</dbReference>
<evidence type="ECO:0000256" key="4">
    <source>
        <dbReference type="ARBA" id="ARBA00022825"/>
    </source>
</evidence>
<keyword evidence="2 5" id="KW-0645">Protease</keyword>
<feature type="active site" description="Charge relay system" evidence="5">
    <location>
        <position position="61"/>
    </location>
</feature>